<sequence>MDSVLSAIQAMLSSPLCKLSYGLLINYAWRALARLSEGQVDSVVVATGLFAACRGGVETQSIRK</sequence>
<comment type="caution">
    <text evidence="1">The sequence shown here is derived from an EMBL/GenBank/DDBJ whole genome shotgun (WGS) entry which is preliminary data.</text>
</comment>
<proteinExistence type="predicted"/>
<dbReference type="EMBL" id="JAQIZT010000006">
    <property type="protein sequence ID" value="KAJ6992985.1"/>
    <property type="molecule type" value="Genomic_DNA"/>
</dbReference>
<evidence type="ECO:0000313" key="1">
    <source>
        <dbReference type="EMBL" id="KAJ6992985.1"/>
    </source>
</evidence>
<protein>
    <submittedName>
        <fullName evidence="1">Uncharacterized protein</fullName>
    </submittedName>
</protein>
<reference evidence="1" key="1">
    <citation type="journal article" date="2023" name="Mol. Ecol. Resour.">
        <title>Chromosome-level genome assembly of a triploid poplar Populus alba 'Berolinensis'.</title>
        <authorList>
            <person name="Chen S."/>
            <person name="Yu Y."/>
            <person name="Wang X."/>
            <person name="Wang S."/>
            <person name="Zhang T."/>
            <person name="Zhou Y."/>
            <person name="He R."/>
            <person name="Meng N."/>
            <person name="Wang Y."/>
            <person name="Liu W."/>
            <person name="Liu Z."/>
            <person name="Liu J."/>
            <person name="Guo Q."/>
            <person name="Huang H."/>
            <person name="Sederoff R.R."/>
            <person name="Wang G."/>
            <person name="Qu G."/>
            <person name="Chen S."/>
        </authorList>
    </citation>
    <scope>NUCLEOTIDE SEQUENCE</scope>
    <source>
        <strain evidence="1">SC-2020</strain>
    </source>
</reference>
<keyword evidence="2" id="KW-1185">Reference proteome</keyword>
<accession>A0AAD6VYW5</accession>
<dbReference type="AlphaFoldDB" id="A0AAD6VYW5"/>
<evidence type="ECO:0000313" key="2">
    <source>
        <dbReference type="Proteomes" id="UP001164929"/>
    </source>
</evidence>
<gene>
    <name evidence="1" type="ORF">NC653_016189</name>
</gene>
<name>A0AAD6VYW5_9ROSI</name>
<dbReference type="Proteomes" id="UP001164929">
    <property type="component" value="Chromosome 6"/>
</dbReference>
<organism evidence="1 2">
    <name type="scientific">Populus alba x Populus x berolinensis</name>
    <dbReference type="NCBI Taxonomy" id="444605"/>
    <lineage>
        <taxon>Eukaryota</taxon>
        <taxon>Viridiplantae</taxon>
        <taxon>Streptophyta</taxon>
        <taxon>Embryophyta</taxon>
        <taxon>Tracheophyta</taxon>
        <taxon>Spermatophyta</taxon>
        <taxon>Magnoliopsida</taxon>
        <taxon>eudicotyledons</taxon>
        <taxon>Gunneridae</taxon>
        <taxon>Pentapetalae</taxon>
        <taxon>rosids</taxon>
        <taxon>fabids</taxon>
        <taxon>Malpighiales</taxon>
        <taxon>Salicaceae</taxon>
        <taxon>Saliceae</taxon>
        <taxon>Populus</taxon>
    </lineage>
</organism>